<name>A0A239NLJ8_9ACTN</name>
<reference evidence="3 4" key="1">
    <citation type="submission" date="2017-06" db="EMBL/GenBank/DDBJ databases">
        <authorList>
            <person name="Kim H.J."/>
            <person name="Triplett B.A."/>
        </authorList>
    </citation>
    <scope>NUCLEOTIDE SEQUENCE [LARGE SCALE GENOMIC DNA]</scope>
    <source>
        <strain evidence="3 4">CGMCC 4.5593</strain>
    </source>
</reference>
<feature type="domain" description="NAD(P)-binding" evidence="2">
    <location>
        <begin position="7"/>
        <end position="133"/>
    </location>
</feature>
<keyword evidence="4" id="KW-1185">Reference proteome</keyword>
<sequence length="248" mass="25931">MKIDVIGGTGMIGSKVVTRLREQGHDVVAAAPNTGVNTLTGEGLAEALDGADVVVDVSNSRSFDADAALEFFETSMGNLRSAETAAGVRHHVALSVVGADRMLDSGYMRAKVAQERMIAESDVPYTVVRSTQFFEFLNAMADAATDGDVVHLPPVAFRPIAGDDTALTVADVALASPVNGVVEVAGPEQARFDELIRSNLAASHDPREVVADPTADYFGAVLAQNSLVPGPGARIADTRLADWRAAQG</sequence>
<dbReference type="InterPro" id="IPR016040">
    <property type="entry name" value="NAD(P)-bd_dom"/>
</dbReference>
<dbReference type="InterPro" id="IPR036291">
    <property type="entry name" value="NAD(P)-bd_dom_sf"/>
</dbReference>
<proteinExistence type="predicted"/>
<dbReference type="InterPro" id="IPR051164">
    <property type="entry name" value="NmrA-like_oxidored"/>
</dbReference>
<dbReference type="RefSeq" id="WP_089252149.1">
    <property type="nucleotide sequence ID" value="NZ_FZPH01000009.1"/>
</dbReference>
<dbReference type="PANTHER" id="PTHR42748:SF3">
    <property type="entry name" value="BLL4366 PROTEIN"/>
    <property type="match status" value="1"/>
</dbReference>
<evidence type="ECO:0000313" key="3">
    <source>
        <dbReference type="EMBL" id="SNT55745.1"/>
    </source>
</evidence>
<evidence type="ECO:0000313" key="4">
    <source>
        <dbReference type="Proteomes" id="UP000198362"/>
    </source>
</evidence>
<evidence type="ECO:0000259" key="2">
    <source>
        <dbReference type="Pfam" id="PF13460"/>
    </source>
</evidence>
<gene>
    <name evidence="3" type="ORF">SAMN05421812_109267</name>
</gene>
<keyword evidence="1" id="KW-0521">NADP</keyword>
<dbReference type="SUPFAM" id="SSF51735">
    <property type="entry name" value="NAD(P)-binding Rossmann-fold domains"/>
    <property type="match status" value="1"/>
</dbReference>
<dbReference type="PANTHER" id="PTHR42748">
    <property type="entry name" value="NITROGEN METABOLITE REPRESSION PROTEIN NMRA FAMILY MEMBER"/>
    <property type="match status" value="1"/>
</dbReference>
<evidence type="ECO:0000256" key="1">
    <source>
        <dbReference type="ARBA" id="ARBA00022857"/>
    </source>
</evidence>
<organism evidence="3 4">
    <name type="scientific">Asanoa hainanensis</name>
    <dbReference type="NCBI Taxonomy" id="560556"/>
    <lineage>
        <taxon>Bacteria</taxon>
        <taxon>Bacillati</taxon>
        <taxon>Actinomycetota</taxon>
        <taxon>Actinomycetes</taxon>
        <taxon>Micromonosporales</taxon>
        <taxon>Micromonosporaceae</taxon>
        <taxon>Asanoa</taxon>
    </lineage>
</organism>
<protein>
    <submittedName>
        <fullName evidence="3">Uncharacterized conserved protein YbjT, contains NAD(P)-binding and DUF2867 domains</fullName>
    </submittedName>
</protein>
<dbReference type="Gene3D" id="3.40.50.720">
    <property type="entry name" value="NAD(P)-binding Rossmann-like Domain"/>
    <property type="match status" value="1"/>
</dbReference>
<dbReference type="OrthoDB" id="9771302at2"/>
<dbReference type="AlphaFoldDB" id="A0A239NLJ8"/>
<dbReference type="Pfam" id="PF13460">
    <property type="entry name" value="NAD_binding_10"/>
    <property type="match status" value="1"/>
</dbReference>
<accession>A0A239NLJ8</accession>
<dbReference type="Proteomes" id="UP000198362">
    <property type="component" value="Unassembled WGS sequence"/>
</dbReference>
<dbReference type="EMBL" id="FZPH01000009">
    <property type="protein sequence ID" value="SNT55745.1"/>
    <property type="molecule type" value="Genomic_DNA"/>
</dbReference>